<keyword evidence="1" id="KW-0812">Transmembrane</keyword>
<reference evidence="2 3" key="1">
    <citation type="submission" date="2018-06" db="EMBL/GenBank/DDBJ databases">
        <title>Extensive metabolic versatility and redundancy in microbially diverse, dynamic hydrothermal sediments.</title>
        <authorList>
            <person name="Dombrowski N."/>
            <person name="Teske A."/>
            <person name="Baker B.J."/>
        </authorList>
    </citation>
    <scope>NUCLEOTIDE SEQUENCE [LARGE SCALE GENOMIC DNA]</scope>
    <source>
        <strain evidence="2">B36_G15</strain>
    </source>
</reference>
<keyword evidence="1" id="KW-1133">Transmembrane helix</keyword>
<dbReference type="AlphaFoldDB" id="A0A660SK11"/>
<proteinExistence type="predicted"/>
<dbReference type="Proteomes" id="UP000268469">
    <property type="component" value="Unassembled WGS sequence"/>
</dbReference>
<name>A0A660SK11_UNCW3</name>
<evidence type="ECO:0000313" key="2">
    <source>
        <dbReference type="EMBL" id="RKX70290.1"/>
    </source>
</evidence>
<gene>
    <name evidence="2" type="ORF">DRP53_05525</name>
</gene>
<protein>
    <submittedName>
        <fullName evidence="2">Uncharacterized protein</fullName>
    </submittedName>
</protein>
<sequence length="85" mass="9537">MAIGIVLVYLGYKGGRGPLVIFGHATIIIGCFLVTWGIYLVPYSKPTFAHVFTRPLFWGLFSIFGGLCALFHGFCQCVRRFKMDE</sequence>
<evidence type="ECO:0000313" key="3">
    <source>
        <dbReference type="Proteomes" id="UP000268469"/>
    </source>
</evidence>
<feature type="transmembrane region" description="Helical" evidence="1">
    <location>
        <begin position="56"/>
        <end position="75"/>
    </location>
</feature>
<dbReference type="EMBL" id="QNBE01000044">
    <property type="protein sequence ID" value="RKX70290.1"/>
    <property type="molecule type" value="Genomic_DNA"/>
</dbReference>
<evidence type="ECO:0000256" key="1">
    <source>
        <dbReference type="SAM" id="Phobius"/>
    </source>
</evidence>
<feature type="transmembrane region" description="Helical" evidence="1">
    <location>
        <begin position="19"/>
        <end position="41"/>
    </location>
</feature>
<organism evidence="2 3">
    <name type="scientific">candidate division WOR-3 bacterium</name>
    <dbReference type="NCBI Taxonomy" id="2052148"/>
    <lineage>
        <taxon>Bacteria</taxon>
        <taxon>Bacteria division WOR-3</taxon>
    </lineage>
</organism>
<accession>A0A660SK11</accession>
<keyword evidence="1" id="KW-0472">Membrane</keyword>
<comment type="caution">
    <text evidence="2">The sequence shown here is derived from an EMBL/GenBank/DDBJ whole genome shotgun (WGS) entry which is preliminary data.</text>
</comment>